<dbReference type="Gene3D" id="3.40.630.30">
    <property type="match status" value="1"/>
</dbReference>
<protein>
    <recommendedName>
        <fullName evidence="3">N-acetyltransferase domain-containing protein</fullName>
    </recommendedName>
</protein>
<dbReference type="Proteomes" id="UP000091967">
    <property type="component" value="Unassembled WGS sequence"/>
</dbReference>
<dbReference type="EMBL" id="LYXU01000002">
    <property type="protein sequence ID" value="OBS23108.1"/>
    <property type="molecule type" value="Genomic_DNA"/>
</dbReference>
<dbReference type="InterPro" id="IPR053144">
    <property type="entry name" value="Acetyltransferase_Butenolide"/>
</dbReference>
<dbReference type="STRING" id="36050.A0A1B8ARF4"/>
<reference evidence="1 2" key="1">
    <citation type="submission" date="2016-06" db="EMBL/GenBank/DDBJ databases">
        <title>Living apart together: crosstalk between the core and supernumerary genomes in a fungal plant pathogen.</title>
        <authorList>
            <person name="Vanheule A."/>
            <person name="Audenaert K."/>
            <person name="Warris S."/>
            <person name="Van De Geest H."/>
            <person name="Schijlen E."/>
            <person name="Hofte M."/>
            <person name="De Saeger S."/>
            <person name="Haesaert G."/>
            <person name="Waalwijk C."/>
            <person name="Van Der Lee T."/>
        </authorList>
    </citation>
    <scope>NUCLEOTIDE SEQUENCE [LARGE SCALE GENOMIC DNA]</scope>
    <source>
        <strain evidence="1 2">2516</strain>
    </source>
</reference>
<dbReference type="PANTHER" id="PTHR43233">
    <property type="entry name" value="FAMILY N-ACETYLTRANSFERASE, PUTATIVE (AFU_ORTHOLOGUE AFUA_6G03350)-RELATED"/>
    <property type="match status" value="1"/>
</dbReference>
<proteinExistence type="predicted"/>
<evidence type="ECO:0000313" key="1">
    <source>
        <dbReference type="EMBL" id="OBS23108.1"/>
    </source>
</evidence>
<sequence>MMNITQPQNWTRGDYLVSTDPDLLQVDAINAALSSDMVWWAGDLPRDALWNALRSSICFGLYHKKSTITNGDNESLDNNTEQLEQVGLVRVITDGVTFGYLTDVYILPEHQGGGHSRWMLGILNEVLKSWPHLRRVMLLTTDKMPLFGKNLGMKDHKEFEGMKGVQIAMVEGPGAQH</sequence>
<dbReference type="SUPFAM" id="SSF55729">
    <property type="entry name" value="Acyl-CoA N-acyltransferases (Nat)"/>
    <property type="match status" value="1"/>
</dbReference>
<dbReference type="PANTHER" id="PTHR43233:SF1">
    <property type="entry name" value="FAMILY N-ACETYLTRANSFERASE, PUTATIVE (AFU_ORTHOLOGUE AFUA_6G03350)-RELATED"/>
    <property type="match status" value="1"/>
</dbReference>
<dbReference type="InterPro" id="IPR016181">
    <property type="entry name" value="Acyl_CoA_acyltransferase"/>
</dbReference>
<evidence type="ECO:0000313" key="2">
    <source>
        <dbReference type="Proteomes" id="UP000091967"/>
    </source>
</evidence>
<comment type="caution">
    <text evidence="1">The sequence shown here is derived from an EMBL/GenBank/DDBJ whole genome shotgun (WGS) entry which is preliminary data.</text>
</comment>
<organism evidence="1 2">
    <name type="scientific">Fusarium poae</name>
    <dbReference type="NCBI Taxonomy" id="36050"/>
    <lineage>
        <taxon>Eukaryota</taxon>
        <taxon>Fungi</taxon>
        <taxon>Dikarya</taxon>
        <taxon>Ascomycota</taxon>
        <taxon>Pezizomycotina</taxon>
        <taxon>Sordariomycetes</taxon>
        <taxon>Hypocreomycetidae</taxon>
        <taxon>Hypocreales</taxon>
        <taxon>Nectriaceae</taxon>
        <taxon>Fusarium</taxon>
    </lineage>
</organism>
<dbReference type="AlphaFoldDB" id="A0A1B8ARF4"/>
<accession>A0A1B8ARF4</accession>
<evidence type="ECO:0008006" key="3">
    <source>
        <dbReference type="Google" id="ProtNLM"/>
    </source>
</evidence>
<gene>
    <name evidence="1" type="ORF">FPOA_03667</name>
</gene>
<name>A0A1B8ARF4_FUSPO</name>
<dbReference type="CDD" id="cd04301">
    <property type="entry name" value="NAT_SF"/>
    <property type="match status" value="1"/>
</dbReference>
<keyword evidence="2" id="KW-1185">Reference proteome</keyword>
<dbReference type="OMA" id="DMVWWAG"/>